<proteinExistence type="predicted"/>
<gene>
    <name evidence="2" type="ORF">PNOK_0850800</name>
</gene>
<protein>
    <submittedName>
        <fullName evidence="2">Uncharacterized protein</fullName>
    </submittedName>
</protein>
<evidence type="ECO:0000313" key="3">
    <source>
        <dbReference type="Proteomes" id="UP000217199"/>
    </source>
</evidence>
<comment type="caution">
    <text evidence="2">The sequence shown here is derived from an EMBL/GenBank/DDBJ whole genome shotgun (WGS) entry which is preliminary data.</text>
</comment>
<dbReference type="AlphaFoldDB" id="A0A286U7U6"/>
<feature type="region of interest" description="Disordered" evidence="1">
    <location>
        <begin position="110"/>
        <end position="138"/>
    </location>
</feature>
<dbReference type="EMBL" id="NBII01000009">
    <property type="protein sequence ID" value="PAV15650.1"/>
    <property type="molecule type" value="Genomic_DNA"/>
</dbReference>
<name>A0A286U7U6_9AGAM</name>
<organism evidence="2 3">
    <name type="scientific">Pyrrhoderma noxium</name>
    <dbReference type="NCBI Taxonomy" id="2282107"/>
    <lineage>
        <taxon>Eukaryota</taxon>
        <taxon>Fungi</taxon>
        <taxon>Dikarya</taxon>
        <taxon>Basidiomycota</taxon>
        <taxon>Agaricomycotina</taxon>
        <taxon>Agaricomycetes</taxon>
        <taxon>Hymenochaetales</taxon>
        <taxon>Hymenochaetaceae</taxon>
        <taxon>Pyrrhoderma</taxon>
    </lineage>
</organism>
<reference evidence="2 3" key="1">
    <citation type="journal article" date="2017" name="Mol. Ecol.">
        <title>Comparative and population genomic landscape of Phellinus noxius: A hypervariable fungus causing root rot in trees.</title>
        <authorList>
            <person name="Chung C.L."/>
            <person name="Lee T.J."/>
            <person name="Akiba M."/>
            <person name="Lee H.H."/>
            <person name="Kuo T.H."/>
            <person name="Liu D."/>
            <person name="Ke H.M."/>
            <person name="Yokoi T."/>
            <person name="Roa M.B."/>
            <person name="Lu M.J."/>
            <person name="Chang Y.Y."/>
            <person name="Ann P.J."/>
            <person name="Tsai J.N."/>
            <person name="Chen C.Y."/>
            <person name="Tzean S.S."/>
            <person name="Ota Y."/>
            <person name="Hattori T."/>
            <person name="Sahashi N."/>
            <person name="Liou R.F."/>
            <person name="Kikuchi T."/>
            <person name="Tsai I.J."/>
        </authorList>
    </citation>
    <scope>NUCLEOTIDE SEQUENCE [LARGE SCALE GENOMIC DNA]</scope>
    <source>
        <strain evidence="2 3">FFPRI411160</strain>
    </source>
</reference>
<accession>A0A286U7U6</accession>
<sequence length="209" mass="22777">MGGWLDLGPCVNVSVKLDASNNNNTPQLASFPKGKFKILKTFNLLGSTTNIVLVIPPLGKPFQLMEIEQDIPMNSSGEQTLSFHHPGNHLLDSNLGPFQVTARHNEANANPLQEPYWGAPSSSYESQNVDRANAGPSSYVQPQAHAFSSNDSINHGQIDQINLWDSDFQSIGEHDFNGGTTPIGLAGICDPVDRYLTNRASMYEEAHDS</sequence>
<dbReference type="Proteomes" id="UP000217199">
    <property type="component" value="Unassembled WGS sequence"/>
</dbReference>
<evidence type="ECO:0000313" key="2">
    <source>
        <dbReference type="EMBL" id="PAV15650.1"/>
    </source>
</evidence>
<evidence type="ECO:0000256" key="1">
    <source>
        <dbReference type="SAM" id="MobiDB-lite"/>
    </source>
</evidence>
<keyword evidence="3" id="KW-1185">Reference proteome</keyword>
<feature type="compositionally biased region" description="Polar residues" evidence="1">
    <location>
        <begin position="120"/>
        <end position="138"/>
    </location>
</feature>
<dbReference type="InParanoid" id="A0A286U7U6"/>